<dbReference type="RefSeq" id="WP_188996583.1">
    <property type="nucleotide sequence ID" value="NZ_BMOU01000002.1"/>
</dbReference>
<keyword evidence="1" id="KW-0812">Transmembrane</keyword>
<gene>
    <name evidence="2" type="ORF">GCM10009030_17840</name>
</gene>
<dbReference type="Pfam" id="PF25927">
    <property type="entry name" value="DUF7972"/>
    <property type="match status" value="1"/>
</dbReference>
<dbReference type="Proteomes" id="UP000605784">
    <property type="component" value="Unassembled WGS sequence"/>
</dbReference>
<proteinExistence type="predicted"/>
<keyword evidence="1" id="KW-0472">Membrane</keyword>
<feature type="transmembrane region" description="Helical" evidence="1">
    <location>
        <begin position="34"/>
        <end position="54"/>
    </location>
</feature>
<protein>
    <submittedName>
        <fullName evidence="2">Uncharacterized protein</fullName>
    </submittedName>
</protein>
<dbReference type="InterPro" id="IPR058278">
    <property type="entry name" value="DUF7972"/>
</dbReference>
<keyword evidence="3" id="KW-1185">Reference proteome</keyword>
<evidence type="ECO:0000313" key="2">
    <source>
        <dbReference type="EMBL" id="GGN92957.1"/>
    </source>
</evidence>
<dbReference type="EMBL" id="BMOU01000002">
    <property type="protein sequence ID" value="GGN92957.1"/>
    <property type="molecule type" value="Genomic_DNA"/>
</dbReference>
<feature type="transmembrane region" description="Helical" evidence="1">
    <location>
        <begin position="261"/>
        <end position="280"/>
    </location>
</feature>
<sequence>MTDADRDQPSDTMRERADESTWFLWVLLDADRRLVAGLFSAGLFATLVVVGVLHPTPGQKLLTRGDPVETLYQALITGTITGVTLVLTLSQLVLSQELGAVGDQRDRMAGAMEFRSDVADAVGAAVSPAEPSAFLRSLVRATKEHAQAVEEAVETDDLDQNLTDLLSTYLDSVVGNADTVTDQLEGANFGEFDVVKAALNYNYSWKLYAGRRIREEYAEELSEEALDRLGTLVDTLELFGPAREHFKTLYFQWELSNLSRTLLYVAVPALAVAISAQVFFDPRDFTSLTFGVGNSLWILAITTTVSLLPFTLLLAYILRIVTITKRTLSIGPFILRETDRSVDVNWD</sequence>
<reference evidence="2" key="1">
    <citation type="journal article" date="2014" name="Int. J. Syst. Evol. Microbiol.">
        <title>Complete genome sequence of Corynebacterium casei LMG S-19264T (=DSM 44701T), isolated from a smear-ripened cheese.</title>
        <authorList>
            <consortium name="US DOE Joint Genome Institute (JGI-PGF)"/>
            <person name="Walter F."/>
            <person name="Albersmeier A."/>
            <person name="Kalinowski J."/>
            <person name="Ruckert C."/>
        </authorList>
    </citation>
    <scope>NUCLEOTIDE SEQUENCE</scope>
    <source>
        <strain evidence="2">JCM 17820</strain>
    </source>
</reference>
<keyword evidence="1" id="KW-1133">Transmembrane helix</keyword>
<feature type="transmembrane region" description="Helical" evidence="1">
    <location>
        <begin position="74"/>
        <end position="94"/>
    </location>
</feature>
<reference evidence="2" key="2">
    <citation type="submission" date="2020-09" db="EMBL/GenBank/DDBJ databases">
        <authorList>
            <person name="Sun Q."/>
            <person name="Ohkuma M."/>
        </authorList>
    </citation>
    <scope>NUCLEOTIDE SEQUENCE</scope>
    <source>
        <strain evidence="2">JCM 17820</strain>
    </source>
</reference>
<dbReference type="AlphaFoldDB" id="A0A830GM79"/>
<evidence type="ECO:0000256" key="1">
    <source>
        <dbReference type="SAM" id="Phobius"/>
    </source>
</evidence>
<feature type="transmembrane region" description="Helical" evidence="1">
    <location>
        <begin position="296"/>
        <end position="318"/>
    </location>
</feature>
<name>A0A830GM79_9EURY</name>
<accession>A0A830GM79</accession>
<comment type="caution">
    <text evidence="2">The sequence shown here is derived from an EMBL/GenBank/DDBJ whole genome shotgun (WGS) entry which is preliminary data.</text>
</comment>
<organism evidence="2 3">
    <name type="scientific">Haloarcula pellucida</name>
    <dbReference type="NCBI Taxonomy" id="1427151"/>
    <lineage>
        <taxon>Archaea</taxon>
        <taxon>Methanobacteriati</taxon>
        <taxon>Methanobacteriota</taxon>
        <taxon>Stenosarchaea group</taxon>
        <taxon>Halobacteria</taxon>
        <taxon>Halobacteriales</taxon>
        <taxon>Haloarculaceae</taxon>
        <taxon>Haloarcula</taxon>
    </lineage>
</organism>
<evidence type="ECO:0000313" key="3">
    <source>
        <dbReference type="Proteomes" id="UP000605784"/>
    </source>
</evidence>